<evidence type="ECO:0000256" key="6">
    <source>
        <dbReference type="ARBA" id="ARBA00022801"/>
    </source>
</evidence>
<comment type="catalytic activity">
    <reaction evidence="1 7">
        <text>5-hydroxyisourate + H2O = 5-hydroxy-2-oxo-4-ureido-2,5-dihydro-1H-imidazole-5-carboxylate + H(+)</text>
        <dbReference type="Rhea" id="RHEA:23736"/>
        <dbReference type="ChEBI" id="CHEBI:15377"/>
        <dbReference type="ChEBI" id="CHEBI:15378"/>
        <dbReference type="ChEBI" id="CHEBI:18072"/>
        <dbReference type="ChEBI" id="CHEBI:58639"/>
        <dbReference type="EC" id="3.5.2.17"/>
    </reaction>
</comment>
<evidence type="ECO:0000256" key="7">
    <source>
        <dbReference type="RuleBase" id="RU361270"/>
    </source>
</evidence>
<keyword evidence="10" id="KW-1185">Reference proteome</keyword>
<feature type="domain" description="Transthyretin/hydroxyisourate hydrolase" evidence="8">
    <location>
        <begin position="6"/>
        <end position="147"/>
    </location>
</feature>
<dbReference type="SUPFAM" id="SSF49472">
    <property type="entry name" value="Transthyretin (synonym: prealbumin)"/>
    <property type="match status" value="1"/>
</dbReference>
<dbReference type="NCBIfam" id="TIGR02962">
    <property type="entry name" value="hdxy_isourate"/>
    <property type="match status" value="1"/>
</dbReference>
<evidence type="ECO:0000256" key="2">
    <source>
        <dbReference type="ARBA" id="ARBA00002704"/>
    </source>
</evidence>
<dbReference type="Proteomes" id="UP000054251">
    <property type="component" value="Unassembled WGS sequence"/>
</dbReference>
<dbReference type="InterPro" id="IPR014306">
    <property type="entry name" value="Hydroxyisourate_hydrolase"/>
</dbReference>
<keyword evidence="5 7" id="KW-0659">Purine metabolism</keyword>
<comment type="subunit">
    <text evidence="4 7">Homotetramer.</text>
</comment>
<dbReference type="Pfam" id="PF00576">
    <property type="entry name" value="Transthyretin"/>
    <property type="match status" value="1"/>
</dbReference>
<dbReference type="GO" id="GO:0006144">
    <property type="term" value="P:purine nucleobase metabolic process"/>
    <property type="evidence" value="ECO:0007669"/>
    <property type="project" value="UniProtKB-KW"/>
</dbReference>
<keyword evidence="6 7" id="KW-0378">Hydrolase</keyword>
<evidence type="ECO:0000313" key="10">
    <source>
        <dbReference type="Proteomes" id="UP000054251"/>
    </source>
</evidence>
<dbReference type="OrthoDB" id="10265230at2759"/>
<evidence type="ECO:0000256" key="5">
    <source>
        <dbReference type="ARBA" id="ARBA00022631"/>
    </source>
</evidence>
<dbReference type="InterPro" id="IPR023416">
    <property type="entry name" value="Transthyretin/HIU_hydrolase_d"/>
</dbReference>
<dbReference type="EMBL" id="LMYN01000028">
    <property type="protein sequence ID" value="KSA02379.1"/>
    <property type="molecule type" value="Genomic_DNA"/>
</dbReference>
<dbReference type="EC" id="3.5.2.17" evidence="7"/>
<evidence type="ECO:0000256" key="4">
    <source>
        <dbReference type="ARBA" id="ARBA00011881"/>
    </source>
</evidence>
<dbReference type="RefSeq" id="XP_015468481.1">
    <property type="nucleotide sequence ID" value="XM_015610673.1"/>
</dbReference>
<dbReference type="Gene3D" id="2.60.40.180">
    <property type="entry name" value="Transthyretin/hydroxyisourate hydrolase domain"/>
    <property type="match status" value="1"/>
</dbReference>
<dbReference type="AlphaFoldDB" id="A0A0V1Q1J5"/>
<dbReference type="GO" id="GO:0033971">
    <property type="term" value="F:hydroxyisourate hydrolase activity"/>
    <property type="evidence" value="ECO:0007669"/>
    <property type="project" value="UniProtKB-EC"/>
</dbReference>
<protein>
    <recommendedName>
        <fullName evidence="7">5-hydroxyisourate hydrolase</fullName>
        <shortName evidence="7">HIU hydrolase</shortName>
        <shortName evidence="7">HIUHase</shortName>
        <ecNumber evidence="7">3.5.2.17</ecNumber>
    </recommendedName>
</protein>
<comment type="similarity">
    <text evidence="3 7">Belongs to the transthyretin family. 5-hydroxyisourate hydrolase subfamily.</text>
</comment>
<dbReference type="InterPro" id="IPR036817">
    <property type="entry name" value="Transthyretin/HIU_hydrolase_sf"/>
</dbReference>
<name>A0A0V1Q1J5_9ASCO</name>
<proteinExistence type="inferred from homology"/>
<comment type="function">
    <text evidence="2">Catalyzes the hydrolysis of 5-hydroxyisourate (HIU) to 2-oxo-4-hydroxy-4-carboxy-5-ureidoimidazoline (OHCU).</text>
</comment>
<dbReference type="PANTHER" id="PTHR10395:SF7">
    <property type="entry name" value="5-HYDROXYISOURATE HYDROLASE"/>
    <property type="match status" value="1"/>
</dbReference>
<sequence length="148" mass="16815">MSVDPITCHILDTSIGRPAANVTCSIYYISPLTKDPNDESAYEVVDSKPFAMAKTDNDGRIKTWVNDPNLDAKEKLSIGIEGNSWNKLTPGIYKIKFLTGKYFHNLKENNRTFFPFVEVVFEVTNPPDKHYHIPLLLTNHSYTTYRGS</sequence>
<comment type="caution">
    <text evidence="9">The sequence shown here is derived from an EMBL/GenBank/DDBJ whole genome shotgun (WGS) entry which is preliminary data.</text>
</comment>
<organism evidence="9 10">
    <name type="scientific">Debaryomyces fabryi</name>
    <dbReference type="NCBI Taxonomy" id="58627"/>
    <lineage>
        <taxon>Eukaryota</taxon>
        <taxon>Fungi</taxon>
        <taxon>Dikarya</taxon>
        <taxon>Ascomycota</taxon>
        <taxon>Saccharomycotina</taxon>
        <taxon>Pichiomycetes</taxon>
        <taxon>Debaryomycetaceae</taxon>
        <taxon>Debaryomyces</taxon>
    </lineage>
</organism>
<evidence type="ECO:0000256" key="1">
    <source>
        <dbReference type="ARBA" id="ARBA00001043"/>
    </source>
</evidence>
<evidence type="ECO:0000259" key="8">
    <source>
        <dbReference type="Pfam" id="PF00576"/>
    </source>
</evidence>
<evidence type="ECO:0000313" key="9">
    <source>
        <dbReference type="EMBL" id="KSA02379.1"/>
    </source>
</evidence>
<evidence type="ECO:0000256" key="3">
    <source>
        <dbReference type="ARBA" id="ARBA00009850"/>
    </source>
</evidence>
<dbReference type="PANTHER" id="PTHR10395">
    <property type="entry name" value="URICASE AND TRANSTHYRETIN-RELATED"/>
    <property type="match status" value="1"/>
</dbReference>
<gene>
    <name evidence="9" type="ORF">AC631_01843</name>
</gene>
<reference evidence="9 10" key="1">
    <citation type="submission" date="2015-11" db="EMBL/GenBank/DDBJ databases">
        <title>The genome of Debaryomyces fabryi.</title>
        <authorList>
            <person name="Tafer H."/>
            <person name="Lopandic K."/>
        </authorList>
    </citation>
    <scope>NUCLEOTIDE SEQUENCE [LARGE SCALE GENOMIC DNA]</scope>
    <source>
        <strain evidence="9 10">CBS 789</strain>
    </source>
</reference>
<dbReference type="CDD" id="cd05822">
    <property type="entry name" value="TLP_HIUase"/>
    <property type="match status" value="1"/>
</dbReference>
<dbReference type="GeneID" id="26838852"/>
<accession>A0A0V1Q1J5</accession>